<dbReference type="Pfam" id="PF16178">
    <property type="entry name" value="Anoct_dimer"/>
    <property type="match status" value="2"/>
</dbReference>
<feature type="domain" description="Anoctamin transmembrane" evidence="9">
    <location>
        <begin position="224"/>
        <end position="271"/>
    </location>
</feature>
<evidence type="ECO:0000256" key="7">
    <source>
        <dbReference type="ARBA" id="ARBA00023180"/>
    </source>
</evidence>
<dbReference type="GeneID" id="135194815"/>
<evidence type="ECO:0000256" key="8">
    <source>
        <dbReference type="RuleBase" id="RU280814"/>
    </source>
</evidence>
<keyword evidence="5 8" id="KW-1133">Transmembrane helix</keyword>
<name>A0ABM4B004_VANTA</name>
<organism evidence="11 12">
    <name type="scientific">Vanessa tameamea</name>
    <name type="common">Kamehameha butterfly</name>
    <dbReference type="NCBI Taxonomy" id="334116"/>
    <lineage>
        <taxon>Eukaryota</taxon>
        <taxon>Metazoa</taxon>
        <taxon>Ecdysozoa</taxon>
        <taxon>Arthropoda</taxon>
        <taxon>Hexapoda</taxon>
        <taxon>Insecta</taxon>
        <taxon>Pterygota</taxon>
        <taxon>Neoptera</taxon>
        <taxon>Endopterygota</taxon>
        <taxon>Lepidoptera</taxon>
        <taxon>Glossata</taxon>
        <taxon>Ditrysia</taxon>
        <taxon>Papilionoidea</taxon>
        <taxon>Nymphalidae</taxon>
        <taxon>Nymphalinae</taxon>
        <taxon>Vanessa</taxon>
    </lineage>
</organism>
<evidence type="ECO:0000256" key="2">
    <source>
        <dbReference type="ARBA" id="ARBA00009671"/>
    </source>
</evidence>
<evidence type="ECO:0000259" key="10">
    <source>
        <dbReference type="Pfam" id="PF16178"/>
    </source>
</evidence>
<dbReference type="PANTHER" id="PTHR12308">
    <property type="entry name" value="ANOCTAMIN"/>
    <property type="match status" value="1"/>
</dbReference>
<evidence type="ECO:0000313" key="11">
    <source>
        <dbReference type="Proteomes" id="UP001652626"/>
    </source>
</evidence>
<comment type="subcellular location">
    <subcellularLocation>
        <location evidence="1">Cell membrane</location>
        <topology evidence="1">Multi-pass membrane protein</topology>
    </subcellularLocation>
    <subcellularLocation>
        <location evidence="8">Membrane</location>
        <topology evidence="8">Multi-pass membrane protein</topology>
    </subcellularLocation>
</comment>
<dbReference type="InterPro" id="IPR049452">
    <property type="entry name" value="Anoctamin_TM"/>
</dbReference>
<accession>A0ABM4B004</accession>
<dbReference type="Proteomes" id="UP001652626">
    <property type="component" value="Chromosome 5"/>
</dbReference>
<keyword evidence="7" id="KW-0325">Glycoprotein</keyword>
<feature type="domain" description="Anoctamin dimerisation" evidence="10">
    <location>
        <begin position="1"/>
        <end position="99"/>
    </location>
</feature>
<comment type="caution">
    <text evidence="8">Lacks conserved residue(s) required for the propagation of feature annotation.</text>
</comment>
<proteinExistence type="inferred from homology"/>
<dbReference type="InterPro" id="IPR032394">
    <property type="entry name" value="Anoct_dimer"/>
</dbReference>
<protein>
    <recommendedName>
        <fullName evidence="8">Anoctamin</fullName>
    </recommendedName>
</protein>
<evidence type="ECO:0000313" key="12">
    <source>
        <dbReference type="RefSeq" id="XP_064076867.1"/>
    </source>
</evidence>
<evidence type="ECO:0000256" key="1">
    <source>
        <dbReference type="ARBA" id="ARBA00004651"/>
    </source>
</evidence>
<evidence type="ECO:0000259" key="9">
    <source>
        <dbReference type="Pfam" id="PF04547"/>
    </source>
</evidence>
<feature type="domain" description="Anoctamin dimerisation" evidence="10">
    <location>
        <begin position="112"/>
        <end position="196"/>
    </location>
</feature>
<keyword evidence="6 8" id="KW-0472">Membrane</keyword>
<comment type="similarity">
    <text evidence="2 8">Belongs to the anoctamin family.</text>
</comment>
<keyword evidence="11" id="KW-1185">Reference proteome</keyword>
<sequence>MFRDNKRRIDLVLVVEDKPLAEATDTLKTDFLTNIVKTGLQVEVEPGVMSAHKNLLFMKIHAPDHVIKDYGEIFGVKRHFVENHLDSLNPILTCMKNTETDWIKLIRNNYSKSNGYSYFERSLIVYKILLHLPFGDQANHYGINRLLERNILLDAYALHDGPYHFMPDQSVVGSNARQILYYEWSGFQNIFKSQPLHLIHEYFGPKCEEWHRCPHRRLTQYCNSMDINILLDHPYLGYFSLFTVLWAFTFITLWKRKEYFLKWIWELNGVDLYYKNANRSAHSALPLCLCDGTALRHDRKEDRTNGFMFLDMTTRSAT</sequence>
<evidence type="ECO:0000256" key="6">
    <source>
        <dbReference type="ARBA" id="ARBA00023136"/>
    </source>
</evidence>
<evidence type="ECO:0000256" key="5">
    <source>
        <dbReference type="ARBA" id="ARBA00022989"/>
    </source>
</evidence>
<feature type="transmembrane region" description="Helical" evidence="8">
    <location>
        <begin position="235"/>
        <end position="254"/>
    </location>
</feature>
<dbReference type="PANTHER" id="PTHR12308:SF84">
    <property type="entry name" value="ANOCTAMIN"/>
    <property type="match status" value="1"/>
</dbReference>
<dbReference type="InterPro" id="IPR007632">
    <property type="entry name" value="Anoctamin"/>
</dbReference>
<evidence type="ECO:0000256" key="3">
    <source>
        <dbReference type="ARBA" id="ARBA00022475"/>
    </source>
</evidence>
<dbReference type="RefSeq" id="XP_064076867.1">
    <property type="nucleotide sequence ID" value="XM_064220797.1"/>
</dbReference>
<keyword evidence="3" id="KW-1003">Cell membrane</keyword>
<dbReference type="Pfam" id="PF04547">
    <property type="entry name" value="Anoctamin"/>
    <property type="match status" value="1"/>
</dbReference>
<gene>
    <name evidence="12" type="primary">LOC135194815</name>
</gene>
<reference evidence="12" key="1">
    <citation type="submission" date="2025-08" db="UniProtKB">
        <authorList>
            <consortium name="RefSeq"/>
        </authorList>
    </citation>
    <scope>IDENTIFICATION</scope>
    <source>
        <tissue evidence="12">Whole body</tissue>
    </source>
</reference>
<keyword evidence="4 8" id="KW-0812">Transmembrane</keyword>
<evidence type="ECO:0000256" key="4">
    <source>
        <dbReference type="ARBA" id="ARBA00022692"/>
    </source>
</evidence>